<dbReference type="FunFam" id="1.10.287.610:FF:000001">
    <property type="entry name" value="30S ribosomal protein S2"/>
    <property type="match status" value="1"/>
</dbReference>
<dbReference type="AlphaFoldDB" id="A0A8E5FAP8"/>
<dbReference type="PROSITE" id="PS00962">
    <property type="entry name" value="RIBOSOMAL_S2_1"/>
    <property type="match status" value="1"/>
</dbReference>
<name>A0A8E5FAP8_9PHAE</name>
<keyword evidence="2 5" id="KW-0689">Ribosomal protein</keyword>
<evidence type="ECO:0000313" key="5">
    <source>
        <dbReference type="EMBL" id="QSV12731.1"/>
    </source>
</evidence>
<dbReference type="HAMAP" id="MF_00291_B">
    <property type="entry name" value="Ribosomal_uS2_B"/>
    <property type="match status" value="1"/>
</dbReference>
<dbReference type="PANTHER" id="PTHR12534">
    <property type="entry name" value="30S RIBOSOMAL PROTEIN S2 PROKARYOTIC AND ORGANELLAR"/>
    <property type="match status" value="1"/>
</dbReference>
<evidence type="ECO:0000256" key="3">
    <source>
        <dbReference type="ARBA" id="ARBA00023274"/>
    </source>
</evidence>
<keyword evidence="3" id="KW-0687">Ribonucleoprotein</keyword>
<sequence length="231" mass="26487">MVKIELTQLYNASVHLGHKIHEWNPKMLPYIYTETKGSHVLDLVQIKSCLESACNFSKNASRNKKTFLFLNTSKKTAPFIASQAKKCGAFFVNYRWLGGILTNWVTVKKRIDRLNELEEEEKLTSFKDFSKKERSILKKELEKLKKYFTGIKKMTKLPDILILVNQKREIIAIKEALSLKIPIITILDTDCNPDLTTLPIPGNDDSTLSVHYIIQKLTDSICLGQLNSKEI</sequence>
<dbReference type="GO" id="GO:0005763">
    <property type="term" value="C:mitochondrial small ribosomal subunit"/>
    <property type="evidence" value="ECO:0007669"/>
    <property type="project" value="TreeGrafter"/>
</dbReference>
<dbReference type="InterPro" id="IPR001865">
    <property type="entry name" value="Ribosomal_uS2"/>
</dbReference>
<dbReference type="PROSITE" id="PS00963">
    <property type="entry name" value="RIBOSOMAL_S2_2"/>
    <property type="match status" value="1"/>
</dbReference>
<comment type="similarity">
    <text evidence="1">Belongs to the universal ribosomal protein uS2 family.</text>
</comment>
<evidence type="ECO:0000256" key="2">
    <source>
        <dbReference type="ARBA" id="ARBA00022980"/>
    </source>
</evidence>
<accession>A0A8E5FAP8</accession>
<evidence type="ECO:0000256" key="4">
    <source>
        <dbReference type="ARBA" id="ARBA00035155"/>
    </source>
</evidence>
<dbReference type="GO" id="GO:0006412">
    <property type="term" value="P:translation"/>
    <property type="evidence" value="ECO:0007669"/>
    <property type="project" value="InterPro"/>
</dbReference>
<keyword evidence="5" id="KW-0934">Plastid</keyword>
<dbReference type="CDD" id="cd01425">
    <property type="entry name" value="RPS2"/>
    <property type="match status" value="1"/>
</dbReference>
<reference evidence="5" key="1">
    <citation type="journal article" date="2021" name="Eur. J. Phycol.">
        <title>High-throughput sequencing of the kelp Alaria (Phaeophyceae) reveals epi-endobiotic associations, including a likely phaeophycean parasite.</title>
        <authorList>
            <person name="Bringloe T.T."/>
            <person name="Sauermann R."/>
            <person name="Krause-Jensen D."/>
            <person name="Olesen B."/>
            <person name="Klimova A."/>
            <person name="Klochkova T.A."/>
            <person name="Verbruggen H."/>
        </authorList>
    </citation>
    <scope>NUCLEOTIDE SEQUENCE</scope>
</reference>
<dbReference type="InterPro" id="IPR005706">
    <property type="entry name" value="Ribosomal_uS2_bac/mit/plastid"/>
</dbReference>
<dbReference type="PANTHER" id="PTHR12534:SF0">
    <property type="entry name" value="SMALL RIBOSOMAL SUBUNIT PROTEIN US2M"/>
    <property type="match status" value="1"/>
</dbReference>
<gene>
    <name evidence="5" type="primary">rps2</name>
</gene>
<dbReference type="GO" id="GO:0003735">
    <property type="term" value="F:structural constituent of ribosome"/>
    <property type="evidence" value="ECO:0007669"/>
    <property type="project" value="InterPro"/>
</dbReference>
<geneLocation type="plastid" evidence="5"/>
<proteinExistence type="inferred from homology"/>
<dbReference type="Pfam" id="PF00318">
    <property type="entry name" value="Ribosomal_S2"/>
    <property type="match status" value="1"/>
</dbReference>
<protein>
    <recommendedName>
        <fullName evidence="4">Small ribosomal subunit protein uS2c</fullName>
    </recommendedName>
</protein>
<evidence type="ECO:0000256" key="1">
    <source>
        <dbReference type="ARBA" id="ARBA00006242"/>
    </source>
</evidence>
<dbReference type="InterPro" id="IPR018130">
    <property type="entry name" value="Ribosomal_uS2_CS"/>
</dbReference>
<dbReference type="EMBL" id="MW266089">
    <property type="protein sequence ID" value="QSV12731.1"/>
    <property type="molecule type" value="Genomic_DNA"/>
</dbReference>
<dbReference type="NCBIfam" id="TIGR01011">
    <property type="entry name" value="rpsB_bact"/>
    <property type="match status" value="1"/>
</dbReference>
<organism evidence="5">
    <name type="scientific">Phaeophyceae sp</name>
    <dbReference type="NCBI Taxonomy" id="2249243"/>
    <lineage>
        <taxon>Eukaryota</taxon>
        <taxon>Sar</taxon>
        <taxon>Stramenopiles</taxon>
        <taxon>Ochrophyta</taxon>
        <taxon>PX clade</taxon>
        <taxon>Phaeophyceae</taxon>
    </lineage>
</organism>